<protein>
    <submittedName>
        <fullName evidence="6">Uncharacterized protein</fullName>
    </submittedName>
</protein>
<dbReference type="InterPro" id="IPR002523">
    <property type="entry name" value="MgTranspt_CorA/ZnTranspt_ZntB"/>
</dbReference>
<dbReference type="Gene3D" id="1.20.58.340">
    <property type="entry name" value="Magnesium transport protein CorA, transmembrane region"/>
    <property type="match status" value="1"/>
</dbReference>
<keyword evidence="2 5" id="KW-0812">Transmembrane</keyword>
<feature type="transmembrane region" description="Helical" evidence="5">
    <location>
        <begin position="188"/>
        <end position="213"/>
    </location>
</feature>
<feature type="transmembrane region" description="Helical" evidence="5">
    <location>
        <begin position="353"/>
        <end position="373"/>
    </location>
</feature>
<dbReference type="SUPFAM" id="SSF144083">
    <property type="entry name" value="Magnesium transport protein CorA, transmembrane region"/>
    <property type="match status" value="1"/>
</dbReference>
<evidence type="ECO:0000256" key="1">
    <source>
        <dbReference type="ARBA" id="ARBA00004141"/>
    </source>
</evidence>
<reference evidence="6" key="1">
    <citation type="submission" date="2021-02" db="EMBL/GenBank/DDBJ databases">
        <title>Psilocybe cubensis genome.</title>
        <authorList>
            <person name="Mckernan K.J."/>
            <person name="Crawford S."/>
            <person name="Trippe A."/>
            <person name="Kane L.T."/>
            <person name="Mclaughlin S."/>
        </authorList>
    </citation>
    <scope>NUCLEOTIDE SEQUENCE [LARGE SCALE GENOMIC DNA]</scope>
    <source>
        <strain evidence="6">MGC-MH-2018</strain>
    </source>
</reference>
<accession>A0A8H7Y278</accession>
<proteinExistence type="predicted"/>
<sequence length="488" mass="54798">MDDSRMLNAGSFSPPEIELRVRSTVGPNTLVDILELHSDGDWTVKEKLGSRRFAEYCQGIRKLEGKVPTVRLIFLNGESGSDGTSWEHEYAIAGSLFHACGTPLHFFHSQTPFGSSPGRARRSSSGSLDGFFQISDRLNTSDWKLCQVWFSQNLNLNATSNYVMHGVPLATQRYIMDWAKAPIRCKELLLPLAIPGVVVSQFVVSLFTEYVAIDNETHRYETRSFSSNWKTNEELDVKRLLSQSKTIKMILAYAERCRRTCEYLNASLEKNADLFTPAEAGYWGLEKAKESLAGACSRIDDLTSAATTLDERIKYLIQLAYNEISQANNQVNLDIAKLTASIAIAAQHDNSSMITMAAVTMFFLPGTFVATLFGMNFFDKTNQGSLMLASEGWVFLITTIPLTMIVFLIWYFWKRWRTTKAMKGLAMSSITGPEVEVLTNPSPTPIVLPHSKLWPLVFYKIKTFLRSLGMLPPIVETDVEKGSFWHPS</sequence>
<dbReference type="AlphaFoldDB" id="A0A8H7Y278"/>
<keyword evidence="4 5" id="KW-0472">Membrane</keyword>
<dbReference type="InterPro" id="IPR045863">
    <property type="entry name" value="CorA_TM1_TM2"/>
</dbReference>
<evidence type="ECO:0000256" key="2">
    <source>
        <dbReference type="ARBA" id="ARBA00022692"/>
    </source>
</evidence>
<gene>
    <name evidence="6" type="ORF">JR316_001859</name>
</gene>
<evidence type="ECO:0000256" key="4">
    <source>
        <dbReference type="ARBA" id="ARBA00023136"/>
    </source>
</evidence>
<comment type="subcellular location">
    <subcellularLocation>
        <location evidence="1">Membrane</location>
        <topology evidence="1">Multi-pass membrane protein</topology>
    </subcellularLocation>
</comment>
<name>A0A8H7Y278_PSICU</name>
<dbReference type="EMBL" id="JAFIQS010000002">
    <property type="protein sequence ID" value="KAG5172360.1"/>
    <property type="molecule type" value="Genomic_DNA"/>
</dbReference>
<organism evidence="6">
    <name type="scientific">Psilocybe cubensis</name>
    <name type="common">Psychedelic mushroom</name>
    <name type="synonym">Stropharia cubensis</name>
    <dbReference type="NCBI Taxonomy" id="181762"/>
    <lineage>
        <taxon>Eukaryota</taxon>
        <taxon>Fungi</taxon>
        <taxon>Dikarya</taxon>
        <taxon>Basidiomycota</taxon>
        <taxon>Agaricomycotina</taxon>
        <taxon>Agaricomycetes</taxon>
        <taxon>Agaricomycetidae</taxon>
        <taxon>Agaricales</taxon>
        <taxon>Agaricineae</taxon>
        <taxon>Strophariaceae</taxon>
        <taxon>Psilocybe</taxon>
    </lineage>
</organism>
<feature type="transmembrane region" description="Helical" evidence="5">
    <location>
        <begin position="393"/>
        <end position="413"/>
    </location>
</feature>
<evidence type="ECO:0000256" key="5">
    <source>
        <dbReference type="SAM" id="Phobius"/>
    </source>
</evidence>
<evidence type="ECO:0000256" key="3">
    <source>
        <dbReference type="ARBA" id="ARBA00022989"/>
    </source>
</evidence>
<evidence type="ECO:0000313" key="6">
    <source>
        <dbReference type="EMBL" id="KAG5172360.1"/>
    </source>
</evidence>
<dbReference type="GO" id="GO:0016020">
    <property type="term" value="C:membrane"/>
    <property type="evidence" value="ECO:0007669"/>
    <property type="project" value="UniProtKB-SubCell"/>
</dbReference>
<dbReference type="Pfam" id="PF01544">
    <property type="entry name" value="CorA"/>
    <property type="match status" value="1"/>
</dbReference>
<keyword evidence="3 5" id="KW-1133">Transmembrane helix</keyword>
<comment type="caution">
    <text evidence="6">The sequence shown here is derived from an EMBL/GenBank/DDBJ whole genome shotgun (WGS) entry which is preliminary data.</text>
</comment>